<protein>
    <recommendedName>
        <fullName evidence="4">Outer membrane lipoprotein-sorting protein</fullName>
    </recommendedName>
</protein>
<organism evidence="2 3">
    <name type="scientific">Halosimplex aquaticum</name>
    <dbReference type="NCBI Taxonomy" id="3026162"/>
    <lineage>
        <taxon>Archaea</taxon>
        <taxon>Methanobacteriati</taxon>
        <taxon>Methanobacteriota</taxon>
        <taxon>Stenosarchaea group</taxon>
        <taxon>Halobacteria</taxon>
        <taxon>Halobacteriales</taxon>
        <taxon>Haloarculaceae</taxon>
        <taxon>Halosimplex</taxon>
    </lineage>
</organism>
<evidence type="ECO:0000256" key="1">
    <source>
        <dbReference type="SAM" id="MobiDB-lite"/>
    </source>
</evidence>
<sequence length="324" mass="35189">MTRRRRWAMAAITLLVVLGGCSALSPSADAPATDTITPVPVPSATDSAGTTPTAAAPTVRSDLDSFPGVSARTGIDVERLLSAHVAYLSTRSYTVEWARWTAGGTQSVADRFERRVEVADDGTYLRRDRGVGSRNVTTTYVGPEGAYRRVVTDEKTVVTPVSVRDDDPARERFAHLVAFEVSAFLRSGYDELDVVERGGRRYARVFATRAPPELAQIYDAYALRNFTATLWIAPEGYVQAVHYEFDLVGTERSFSVEWRYAYTEVGETTVDRPPWAPTDGTTRTPADATIDGPPPELTLTPGPTQSPDPSRGSRPAVSNATDPG</sequence>
<dbReference type="AlphaFoldDB" id="A0ABD5Y419"/>
<evidence type="ECO:0008006" key="4">
    <source>
        <dbReference type="Google" id="ProtNLM"/>
    </source>
</evidence>
<dbReference type="InterPro" id="IPR055959">
    <property type="entry name" value="DUF7537"/>
</dbReference>
<evidence type="ECO:0000313" key="2">
    <source>
        <dbReference type="EMBL" id="MFC7140080.1"/>
    </source>
</evidence>
<dbReference type="Proteomes" id="UP001596432">
    <property type="component" value="Unassembled WGS sequence"/>
</dbReference>
<feature type="region of interest" description="Disordered" evidence="1">
    <location>
        <begin position="34"/>
        <end position="59"/>
    </location>
</feature>
<proteinExistence type="predicted"/>
<keyword evidence="3" id="KW-1185">Reference proteome</keyword>
<dbReference type="Pfam" id="PF24381">
    <property type="entry name" value="DUF7537"/>
    <property type="match status" value="1"/>
</dbReference>
<comment type="caution">
    <text evidence="2">The sequence shown here is derived from an EMBL/GenBank/DDBJ whole genome shotgun (WGS) entry which is preliminary data.</text>
</comment>
<name>A0ABD5Y419_9EURY</name>
<dbReference type="RefSeq" id="WP_274325647.1">
    <property type="nucleotide sequence ID" value="NZ_CP118158.1"/>
</dbReference>
<dbReference type="EMBL" id="JBHTAS010000001">
    <property type="protein sequence ID" value="MFC7140080.1"/>
    <property type="molecule type" value="Genomic_DNA"/>
</dbReference>
<evidence type="ECO:0000313" key="3">
    <source>
        <dbReference type="Proteomes" id="UP001596432"/>
    </source>
</evidence>
<gene>
    <name evidence="2" type="ORF">ACFQMA_09570</name>
</gene>
<dbReference type="GeneID" id="78820355"/>
<dbReference type="PROSITE" id="PS51257">
    <property type="entry name" value="PROKAR_LIPOPROTEIN"/>
    <property type="match status" value="1"/>
</dbReference>
<feature type="compositionally biased region" description="Low complexity" evidence="1">
    <location>
        <begin position="42"/>
        <end position="58"/>
    </location>
</feature>
<accession>A0ABD5Y419</accession>
<reference evidence="2 3" key="1">
    <citation type="journal article" date="2019" name="Int. J. Syst. Evol. Microbiol.">
        <title>The Global Catalogue of Microorganisms (GCM) 10K type strain sequencing project: providing services to taxonomists for standard genome sequencing and annotation.</title>
        <authorList>
            <consortium name="The Broad Institute Genomics Platform"/>
            <consortium name="The Broad Institute Genome Sequencing Center for Infectious Disease"/>
            <person name="Wu L."/>
            <person name="Ma J."/>
        </authorList>
    </citation>
    <scope>NUCLEOTIDE SEQUENCE [LARGE SCALE GENOMIC DNA]</scope>
    <source>
        <strain evidence="2 3">XZYJT29</strain>
    </source>
</reference>
<feature type="region of interest" description="Disordered" evidence="1">
    <location>
        <begin position="269"/>
        <end position="324"/>
    </location>
</feature>